<dbReference type="Pfam" id="PF02311">
    <property type="entry name" value="AraC_binding"/>
    <property type="match status" value="1"/>
</dbReference>
<feature type="domain" description="HTH araC/xylS-type" evidence="5">
    <location>
        <begin position="160"/>
        <end position="257"/>
    </location>
</feature>
<dbReference type="SUPFAM" id="SSF51215">
    <property type="entry name" value="Regulatory protein AraC"/>
    <property type="match status" value="1"/>
</dbReference>
<dbReference type="SMART" id="SM00342">
    <property type="entry name" value="HTH_ARAC"/>
    <property type="match status" value="1"/>
</dbReference>
<dbReference type="InterPro" id="IPR009057">
    <property type="entry name" value="Homeodomain-like_sf"/>
</dbReference>
<dbReference type="InterPro" id="IPR050204">
    <property type="entry name" value="AraC_XylS_family_regulators"/>
</dbReference>
<dbReference type="OrthoDB" id="9813413at2"/>
<dbReference type="GO" id="GO:0043565">
    <property type="term" value="F:sequence-specific DNA binding"/>
    <property type="evidence" value="ECO:0007669"/>
    <property type="project" value="InterPro"/>
</dbReference>
<dbReference type="InterPro" id="IPR003313">
    <property type="entry name" value="AraC-bd"/>
</dbReference>
<keyword evidence="2" id="KW-0238">DNA-binding</keyword>
<reference evidence="6 7" key="1">
    <citation type="submission" date="2016-03" db="EMBL/GenBank/DDBJ databases">
        <title>Complete genome sequence of Pedobacter cryoconitis PAMC 27485.</title>
        <authorList>
            <person name="Lee J."/>
            <person name="Kim O.-S."/>
        </authorList>
    </citation>
    <scope>NUCLEOTIDE SEQUENCE [LARGE SCALE GENOMIC DNA]</scope>
    <source>
        <strain evidence="6 7">PAMC 27485</strain>
    </source>
</reference>
<dbReference type="InterPro" id="IPR037923">
    <property type="entry name" value="HTH-like"/>
</dbReference>
<dbReference type="PROSITE" id="PS00041">
    <property type="entry name" value="HTH_ARAC_FAMILY_1"/>
    <property type="match status" value="1"/>
</dbReference>
<protein>
    <recommendedName>
        <fullName evidence="5">HTH araC/xylS-type domain-containing protein</fullName>
    </recommendedName>
</protein>
<dbReference type="EMBL" id="CP014504">
    <property type="protein sequence ID" value="AMP99660.1"/>
    <property type="molecule type" value="Genomic_DNA"/>
</dbReference>
<name>A0A127VEM4_9SPHI</name>
<dbReference type="InterPro" id="IPR018062">
    <property type="entry name" value="HTH_AraC-typ_CS"/>
</dbReference>
<dbReference type="Proteomes" id="UP000071561">
    <property type="component" value="Chromosome"/>
</dbReference>
<keyword evidence="3" id="KW-0010">Activator</keyword>
<keyword evidence="1" id="KW-0805">Transcription regulation</keyword>
<gene>
    <name evidence="6" type="ORF">AY601_2777</name>
</gene>
<dbReference type="PANTHER" id="PTHR46796:SF2">
    <property type="entry name" value="TRANSCRIPTIONAL REGULATORY PROTEIN"/>
    <property type="match status" value="1"/>
</dbReference>
<dbReference type="Gene3D" id="1.10.10.60">
    <property type="entry name" value="Homeodomain-like"/>
    <property type="match status" value="1"/>
</dbReference>
<dbReference type="AlphaFoldDB" id="A0A127VEM4"/>
<dbReference type="SUPFAM" id="SSF46689">
    <property type="entry name" value="Homeodomain-like"/>
    <property type="match status" value="2"/>
</dbReference>
<evidence type="ECO:0000256" key="3">
    <source>
        <dbReference type="ARBA" id="ARBA00023159"/>
    </source>
</evidence>
<proteinExistence type="predicted"/>
<evidence type="ECO:0000313" key="7">
    <source>
        <dbReference type="Proteomes" id="UP000071561"/>
    </source>
</evidence>
<sequence>MINSWRNLCLDNITFTSGDNFTHSFPFHFHEEYTVGVAVNGIQKFYFEGKSCFVEPHSIFLIKPYMMHSHHPIADLGWSFKSFYLSNDLMEYLLKETGMRRISDYPLVIKDQTLFKQYIRLYAAKLLPDEAVLADFIRQLLSKATQNPDRHKPGPPEEIAAVKRYLSEQFNQKLRLENIADIHRIDKYQLIRKFKQHLGVTPNTYLTILRIEKARKMINEGYSIVGAALEAGFYDQSHFHHSFLYYTGVTPGNFNKQH</sequence>
<dbReference type="PANTHER" id="PTHR46796">
    <property type="entry name" value="HTH-TYPE TRANSCRIPTIONAL ACTIVATOR RHAS-RELATED"/>
    <property type="match status" value="1"/>
</dbReference>
<keyword evidence="7" id="KW-1185">Reference proteome</keyword>
<dbReference type="InterPro" id="IPR018060">
    <property type="entry name" value="HTH_AraC"/>
</dbReference>
<dbReference type="KEGG" id="pcm:AY601_2777"/>
<keyword evidence="4" id="KW-0804">Transcription</keyword>
<accession>A0A127VEM4</accession>
<organism evidence="6 7">
    <name type="scientific">Pedobacter cryoconitis</name>
    <dbReference type="NCBI Taxonomy" id="188932"/>
    <lineage>
        <taxon>Bacteria</taxon>
        <taxon>Pseudomonadati</taxon>
        <taxon>Bacteroidota</taxon>
        <taxon>Sphingobacteriia</taxon>
        <taxon>Sphingobacteriales</taxon>
        <taxon>Sphingobacteriaceae</taxon>
        <taxon>Pedobacter</taxon>
    </lineage>
</organism>
<dbReference type="PATRIC" id="fig|188932.3.peg.2894"/>
<dbReference type="PROSITE" id="PS01124">
    <property type="entry name" value="HTH_ARAC_FAMILY_2"/>
    <property type="match status" value="1"/>
</dbReference>
<evidence type="ECO:0000313" key="6">
    <source>
        <dbReference type="EMBL" id="AMP99660.1"/>
    </source>
</evidence>
<dbReference type="Pfam" id="PF12833">
    <property type="entry name" value="HTH_18"/>
    <property type="match status" value="1"/>
</dbReference>
<evidence type="ECO:0000256" key="2">
    <source>
        <dbReference type="ARBA" id="ARBA00023125"/>
    </source>
</evidence>
<dbReference type="RefSeq" id="WP_068402015.1">
    <property type="nucleotide sequence ID" value="NZ_CP014504.1"/>
</dbReference>
<evidence type="ECO:0000256" key="1">
    <source>
        <dbReference type="ARBA" id="ARBA00023015"/>
    </source>
</evidence>
<evidence type="ECO:0000259" key="5">
    <source>
        <dbReference type="PROSITE" id="PS01124"/>
    </source>
</evidence>
<dbReference type="GO" id="GO:0003700">
    <property type="term" value="F:DNA-binding transcription factor activity"/>
    <property type="evidence" value="ECO:0007669"/>
    <property type="project" value="InterPro"/>
</dbReference>
<evidence type="ECO:0000256" key="4">
    <source>
        <dbReference type="ARBA" id="ARBA00023163"/>
    </source>
</evidence>